<gene>
    <name evidence="2" type="ORF">SAMN05216233_101383</name>
</gene>
<dbReference type="Gene3D" id="2.40.420.20">
    <property type="match status" value="1"/>
</dbReference>
<keyword evidence="3" id="KW-1185">Reference proteome</keyword>
<dbReference type="PANTHER" id="PTHR30469">
    <property type="entry name" value="MULTIDRUG RESISTANCE PROTEIN MDTA"/>
    <property type="match status" value="1"/>
</dbReference>
<proteinExistence type="inferred from homology"/>
<dbReference type="InterPro" id="IPR006143">
    <property type="entry name" value="RND_pump_MFP"/>
</dbReference>
<dbReference type="Proteomes" id="UP000198870">
    <property type="component" value="Unassembled WGS sequence"/>
</dbReference>
<dbReference type="PANTHER" id="PTHR30469:SF33">
    <property type="entry name" value="SLR1207 PROTEIN"/>
    <property type="match status" value="1"/>
</dbReference>
<dbReference type="Gene3D" id="2.40.30.170">
    <property type="match status" value="1"/>
</dbReference>
<dbReference type="Gene3D" id="2.40.50.100">
    <property type="match status" value="1"/>
</dbReference>
<dbReference type="Gene3D" id="1.10.287.470">
    <property type="entry name" value="Helix hairpin bin"/>
    <property type="match status" value="1"/>
</dbReference>
<name>A0A1G5AQQ0_9BACT</name>
<evidence type="ECO:0000256" key="1">
    <source>
        <dbReference type="ARBA" id="ARBA00009477"/>
    </source>
</evidence>
<organism evidence="2 3">
    <name type="scientific">Desulfoluna spongiiphila</name>
    <dbReference type="NCBI Taxonomy" id="419481"/>
    <lineage>
        <taxon>Bacteria</taxon>
        <taxon>Pseudomonadati</taxon>
        <taxon>Thermodesulfobacteriota</taxon>
        <taxon>Desulfobacteria</taxon>
        <taxon>Desulfobacterales</taxon>
        <taxon>Desulfolunaceae</taxon>
        <taxon>Desulfoluna</taxon>
    </lineage>
</organism>
<dbReference type="SUPFAM" id="SSF111369">
    <property type="entry name" value="HlyD-like secretion proteins"/>
    <property type="match status" value="1"/>
</dbReference>
<dbReference type="EMBL" id="FMUX01000001">
    <property type="protein sequence ID" value="SCX80205.1"/>
    <property type="molecule type" value="Genomic_DNA"/>
</dbReference>
<dbReference type="STRING" id="419481.SAMN05216233_101383"/>
<dbReference type="GO" id="GO:1990281">
    <property type="term" value="C:efflux pump complex"/>
    <property type="evidence" value="ECO:0007669"/>
    <property type="project" value="TreeGrafter"/>
</dbReference>
<sequence>MKKIMTCLAVLSVAALFIGTFVFLYGKSHGPVETFGTVSPSYGDISNRILITGHIEPRKEINIKSRVAGIIQNLEKEAGMSVKKGEIIATIQIVPEMIQLSGARSRVEVARINLANCKDTLRRNRELFQSASISESKMDEHELAADLAQAELKAARENLQLILEGRAGDRDTASNTLIRSTIDGMILSVPVKQGDSVIESNSMNEGTNIAVIADMKDMIFKGTVDEIDVEKVKTGMPVAVTLSADRQKALSGVTEFISPKGTQTNGAVKFDLRATLDLPGEGLLRSGYSAAGEIVLAERKHVLMIDEGVVTFEEKGAFVNLVTGEDPLVCERRTVTTGLSDGIHVEIVAGLEPGDKVKADDSLVKSLAGRPGDEESDVM</sequence>
<dbReference type="NCBIfam" id="TIGR01730">
    <property type="entry name" value="RND_mfp"/>
    <property type="match status" value="1"/>
</dbReference>
<protein>
    <submittedName>
        <fullName evidence="2">HlyD family secretion protein</fullName>
    </submittedName>
</protein>
<reference evidence="2 3" key="1">
    <citation type="submission" date="2016-10" db="EMBL/GenBank/DDBJ databases">
        <authorList>
            <person name="de Groot N.N."/>
        </authorList>
    </citation>
    <scope>NUCLEOTIDE SEQUENCE [LARGE SCALE GENOMIC DNA]</scope>
    <source>
        <strain evidence="2 3">AA1</strain>
    </source>
</reference>
<evidence type="ECO:0000313" key="3">
    <source>
        <dbReference type="Proteomes" id="UP000198870"/>
    </source>
</evidence>
<dbReference type="AlphaFoldDB" id="A0A1G5AQQ0"/>
<evidence type="ECO:0000313" key="2">
    <source>
        <dbReference type="EMBL" id="SCX80205.1"/>
    </source>
</evidence>
<accession>A0A1G5AQQ0</accession>
<dbReference type="GO" id="GO:0015562">
    <property type="term" value="F:efflux transmembrane transporter activity"/>
    <property type="evidence" value="ECO:0007669"/>
    <property type="project" value="TreeGrafter"/>
</dbReference>
<comment type="similarity">
    <text evidence="1">Belongs to the membrane fusion protein (MFP) (TC 8.A.1) family.</text>
</comment>